<evidence type="ECO:0000313" key="2">
    <source>
        <dbReference type="Proteomes" id="UP000542674"/>
    </source>
</evidence>
<comment type="caution">
    <text evidence="1">The sequence shown here is derived from an EMBL/GenBank/DDBJ whole genome shotgun (WGS) entry which is preliminary data.</text>
</comment>
<organism evidence="1 2">
    <name type="scientific">Saccharothrix violaceirubra</name>
    <dbReference type="NCBI Taxonomy" id="413306"/>
    <lineage>
        <taxon>Bacteria</taxon>
        <taxon>Bacillati</taxon>
        <taxon>Actinomycetota</taxon>
        <taxon>Actinomycetes</taxon>
        <taxon>Pseudonocardiales</taxon>
        <taxon>Pseudonocardiaceae</taxon>
        <taxon>Saccharothrix</taxon>
    </lineage>
</organism>
<gene>
    <name evidence="1" type="ORF">F4559_005574</name>
</gene>
<accession>A0A7W7T812</accession>
<name>A0A7W7T812_9PSEU</name>
<proteinExistence type="predicted"/>
<dbReference type="Proteomes" id="UP000542674">
    <property type="component" value="Unassembled WGS sequence"/>
</dbReference>
<protein>
    <submittedName>
        <fullName evidence="1">Uncharacterized protein</fullName>
    </submittedName>
</protein>
<evidence type="ECO:0000313" key="1">
    <source>
        <dbReference type="EMBL" id="MBB4968215.1"/>
    </source>
</evidence>
<dbReference type="RefSeq" id="WP_184673545.1">
    <property type="nucleotide sequence ID" value="NZ_BAABAI010000041.1"/>
</dbReference>
<dbReference type="AlphaFoldDB" id="A0A7W7T812"/>
<sequence>MDIRTTTALLAAGVTRYMLDLRCRPGGPWQRLLPGVVLLAGGPPTRDQLVRAALLYVGVGAALTGVDALRVHGLDLPPPDRVHVLQPAGRRRAGNHRVLVERTTRLPLATVACPVRAAVDAARHDPDPLHQHYLLAKVVDAGLATVTELRTELEAGPRRGTAVPRAALRSLSTRPDLRAMTR</sequence>
<dbReference type="EMBL" id="JACHJS010000001">
    <property type="protein sequence ID" value="MBB4968215.1"/>
    <property type="molecule type" value="Genomic_DNA"/>
</dbReference>
<keyword evidence="2" id="KW-1185">Reference proteome</keyword>
<reference evidence="1 2" key="1">
    <citation type="submission" date="2020-08" db="EMBL/GenBank/DDBJ databases">
        <title>Sequencing the genomes of 1000 actinobacteria strains.</title>
        <authorList>
            <person name="Klenk H.-P."/>
        </authorList>
    </citation>
    <scope>NUCLEOTIDE SEQUENCE [LARGE SCALE GENOMIC DNA]</scope>
    <source>
        <strain evidence="1 2">DSM 45084</strain>
    </source>
</reference>